<feature type="chain" id="PRO_5016565471" description="DUF7480 domain-containing protein" evidence="1">
    <location>
        <begin position="25"/>
        <end position="155"/>
    </location>
</feature>
<dbReference type="EMBL" id="UGYN01000002">
    <property type="protein sequence ID" value="SUI81447.1"/>
    <property type="molecule type" value="Genomic_DNA"/>
</dbReference>
<keyword evidence="1" id="KW-0732">Signal</keyword>
<proteinExistence type="predicted"/>
<gene>
    <name evidence="3" type="ORF">NCTC11544_04277</name>
</gene>
<evidence type="ECO:0000256" key="1">
    <source>
        <dbReference type="SAM" id="SignalP"/>
    </source>
</evidence>
<protein>
    <recommendedName>
        <fullName evidence="2">DUF7480 domain-containing protein</fullName>
    </recommendedName>
</protein>
<dbReference type="AlphaFoldDB" id="A0A380AHZ0"/>
<evidence type="ECO:0000259" key="2">
    <source>
        <dbReference type="Pfam" id="PF24295"/>
    </source>
</evidence>
<dbReference type="Pfam" id="PF24295">
    <property type="entry name" value="DUF7480"/>
    <property type="match status" value="1"/>
</dbReference>
<evidence type="ECO:0000313" key="3">
    <source>
        <dbReference type="EMBL" id="SUI81447.1"/>
    </source>
</evidence>
<evidence type="ECO:0000313" key="4">
    <source>
        <dbReference type="Proteomes" id="UP000255529"/>
    </source>
</evidence>
<reference evidence="3 4" key="1">
    <citation type="submission" date="2018-06" db="EMBL/GenBank/DDBJ databases">
        <authorList>
            <consortium name="Pathogen Informatics"/>
            <person name="Doyle S."/>
        </authorList>
    </citation>
    <scope>NUCLEOTIDE SEQUENCE [LARGE SCALE GENOMIC DNA]</scope>
    <source>
        <strain evidence="3 4">NCTC11544</strain>
    </source>
</reference>
<feature type="domain" description="DUF7480" evidence="2">
    <location>
        <begin position="37"/>
        <end position="131"/>
    </location>
</feature>
<dbReference type="InterPro" id="IPR055903">
    <property type="entry name" value="DUF7480"/>
</dbReference>
<organism evidence="3 4">
    <name type="scientific">Serratia quinivorans</name>
    <dbReference type="NCBI Taxonomy" id="137545"/>
    <lineage>
        <taxon>Bacteria</taxon>
        <taxon>Pseudomonadati</taxon>
        <taxon>Pseudomonadota</taxon>
        <taxon>Gammaproteobacteria</taxon>
        <taxon>Enterobacterales</taxon>
        <taxon>Yersiniaceae</taxon>
        <taxon>Serratia</taxon>
    </lineage>
</organism>
<accession>A0A380AHZ0</accession>
<dbReference type="Proteomes" id="UP000255529">
    <property type="component" value="Unassembled WGS sequence"/>
</dbReference>
<dbReference type="InterPro" id="IPR054657">
    <property type="entry name" value="T6SS_periplasmic_put"/>
</dbReference>
<feature type="signal peptide" evidence="1">
    <location>
        <begin position="1"/>
        <end position="24"/>
    </location>
</feature>
<dbReference type="NCBIfam" id="NF045617">
    <property type="entry name" value="mostly_LP"/>
    <property type="match status" value="1"/>
</dbReference>
<sequence>MVSVNYFRKIIFIVSLGLSSVVLTGCPGPGDRMSLDETAQVSRQGNDVCMSINDARDYQPADMGINLRGTPPKEKKFNFSPDLQIVDGALCIPSSYYHFMDGNKYIVEFVLHSAGNKDEPRNFVVGIDVNKTQVYNFPLTDREISRPYGSIEVSE</sequence>
<name>A0A380AHZ0_9GAMM</name>